<dbReference type="EMBL" id="ON529868">
    <property type="protein sequence ID" value="USN16806.1"/>
    <property type="molecule type" value="Genomic_DNA"/>
</dbReference>
<evidence type="ECO:0000313" key="1">
    <source>
        <dbReference type="EMBL" id="USN16806.1"/>
    </source>
</evidence>
<reference evidence="1" key="1">
    <citation type="submission" date="2022-05" db="EMBL/GenBank/DDBJ databases">
        <authorList>
            <person name="Friedrich I."/>
            <person name="Poehlein A."/>
            <person name="Schneider D."/>
            <person name="Hertel R."/>
            <person name="Daniel R."/>
        </authorList>
    </citation>
    <scope>NUCLEOTIDE SEQUENCE</scope>
</reference>
<proteinExistence type="predicted"/>
<name>A0A9E7MVS3_9CAUD</name>
<keyword evidence="2" id="KW-1185">Reference proteome</keyword>
<evidence type="ECO:0000313" key="2">
    <source>
        <dbReference type="Proteomes" id="UP001057237"/>
    </source>
</evidence>
<organism evidence="1 2">
    <name type="scientific">Brevundimonas phage vB_BpoS-Babayka</name>
    <dbReference type="NCBI Taxonomy" id="2948596"/>
    <lineage>
        <taxon>Viruses</taxon>
        <taxon>Duplodnaviria</taxon>
        <taxon>Heunggongvirae</taxon>
        <taxon>Uroviricota</taxon>
        <taxon>Caudoviricetes</taxon>
        <taxon>Autographivirales</taxon>
        <taxon>Autonotataviridae</taxon>
        <taxon>Conareevirus</taxon>
        <taxon>Conareevirus babayka</taxon>
    </lineage>
</organism>
<protein>
    <submittedName>
        <fullName evidence="1">Uncharacterized protein</fullName>
    </submittedName>
</protein>
<dbReference type="Proteomes" id="UP001057237">
    <property type="component" value="Segment"/>
</dbReference>
<accession>A0A9E7MVS3</accession>
<gene>
    <name evidence="1" type="ORF">BABAYKA_00030</name>
</gene>
<sequence length="164" mass="18071">MLGVRAAQVAAQQGRVNVLGGHARFPQGLHFIELDVTAVARGDLVHAEHMFRGGHAFQQILRKLAVPNRAARCDEAHPRGAVLRLLQGVKQVELDVQADQHFRANKRRPVRLDQLNEPVRRAGVLAVVFPHDRPAEALVTLHDHEVIAVKRVSLALEAGADRSL</sequence>